<dbReference type="Pfam" id="PF22694">
    <property type="entry name" value="CtpB_N-like"/>
    <property type="match status" value="1"/>
</dbReference>
<dbReference type="NCBIfam" id="TIGR00225">
    <property type="entry name" value="prc"/>
    <property type="match status" value="1"/>
</dbReference>
<dbReference type="Gene3D" id="2.30.42.10">
    <property type="match status" value="1"/>
</dbReference>
<dbReference type="SUPFAM" id="SSF50156">
    <property type="entry name" value="PDZ domain-like"/>
    <property type="match status" value="1"/>
</dbReference>
<dbReference type="PANTHER" id="PTHR32060">
    <property type="entry name" value="TAIL-SPECIFIC PROTEASE"/>
    <property type="match status" value="1"/>
</dbReference>
<keyword evidence="4 5" id="KW-0720">Serine protease</keyword>
<dbReference type="GO" id="GO:0007165">
    <property type="term" value="P:signal transduction"/>
    <property type="evidence" value="ECO:0007669"/>
    <property type="project" value="TreeGrafter"/>
</dbReference>
<gene>
    <name evidence="7" type="ORF">SAMN02746066_01541</name>
</gene>
<evidence type="ECO:0000313" key="8">
    <source>
        <dbReference type="Proteomes" id="UP000184038"/>
    </source>
</evidence>
<dbReference type="Proteomes" id="UP000184038">
    <property type="component" value="Unassembled WGS sequence"/>
</dbReference>
<dbReference type="Gene3D" id="3.30.750.44">
    <property type="match status" value="1"/>
</dbReference>
<keyword evidence="8" id="KW-1185">Reference proteome</keyword>
<keyword evidence="3 5" id="KW-0378">Hydrolase</keyword>
<protein>
    <submittedName>
        <fullName evidence="7">Carboxyl-terminal processing protease</fullName>
    </submittedName>
</protein>
<organism evidence="7 8">
    <name type="scientific">Anaerosporobacter mobilis DSM 15930</name>
    <dbReference type="NCBI Taxonomy" id="1120996"/>
    <lineage>
        <taxon>Bacteria</taxon>
        <taxon>Bacillati</taxon>
        <taxon>Bacillota</taxon>
        <taxon>Clostridia</taxon>
        <taxon>Lachnospirales</taxon>
        <taxon>Lachnospiraceae</taxon>
        <taxon>Anaerosporobacter</taxon>
    </lineage>
</organism>
<evidence type="ECO:0000256" key="5">
    <source>
        <dbReference type="RuleBase" id="RU004404"/>
    </source>
</evidence>
<dbReference type="OrthoDB" id="9812068at2"/>
<dbReference type="GO" id="GO:0004175">
    <property type="term" value="F:endopeptidase activity"/>
    <property type="evidence" value="ECO:0007669"/>
    <property type="project" value="TreeGrafter"/>
</dbReference>
<sequence length="416" mass="45289">MKNRYFQGMLVGLLVSALFFSVLFAGYVRSNSIQSAEGNNGSTNLTTEADSDNSLMSKAVKSKLNRIKSIIDTYYLDEINEDKMVEGMYKGLVSSLEDPYSVYYTKDEFAALMESSSGSYCGIGAYVSQDVKTGVITIVKPFEGGPAYKAGMLPGDIIYKVSGEEATGKDLSEIVSKMKGEEGTTVDLEIIRAGESDPIKLTIERRTVEVPTISYEMLDNKVGYIQIAEFDEVTGPQFRSAITDLDNQGMKGLVIDLRNNPGGLLDTVCDMLDRMLPEGLIVYTEDKNGTRTEEVKSTAEESFDKPLVVMINGNSASASEVFAGAIQDYGIGTILGTTSFGKGIVQSVIPLSDGSGVKVTVSKYYTPKGRNIHEIGIEPDVVVELKDKLKTKVVIDKSEDNQLQEAIKIINEKSSK</sequence>
<dbReference type="InterPro" id="IPR041489">
    <property type="entry name" value="PDZ_6"/>
</dbReference>
<evidence type="ECO:0000259" key="6">
    <source>
        <dbReference type="PROSITE" id="PS50106"/>
    </source>
</evidence>
<evidence type="ECO:0000256" key="3">
    <source>
        <dbReference type="ARBA" id="ARBA00022801"/>
    </source>
</evidence>
<dbReference type="CDD" id="cd06782">
    <property type="entry name" value="cpPDZ_CPP-like"/>
    <property type="match status" value="1"/>
</dbReference>
<dbReference type="InterPro" id="IPR055210">
    <property type="entry name" value="CtpA/B_N"/>
</dbReference>
<dbReference type="EMBL" id="FRCP01000008">
    <property type="protein sequence ID" value="SHM31370.1"/>
    <property type="molecule type" value="Genomic_DNA"/>
</dbReference>
<evidence type="ECO:0000313" key="7">
    <source>
        <dbReference type="EMBL" id="SHM31370.1"/>
    </source>
</evidence>
<dbReference type="STRING" id="1120996.SAMN02746066_01541"/>
<dbReference type="InterPro" id="IPR036034">
    <property type="entry name" value="PDZ_sf"/>
</dbReference>
<keyword evidence="2 5" id="KW-0645">Protease</keyword>
<reference evidence="7 8" key="1">
    <citation type="submission" date="2016-11" db="EMBL/GenBank/DDBJ databases">
        <authorList>
            <person name="Jaros S."/>
            <person name="Januszkiewicz K."/>
            <person name="Wedrychowicz H."/>
        </authorList>
    </citation>
    <scope>NUCLEOTIDE SEQUENCE [LARGE SCALE GENOMIC DNA]</scope>
    <source>
        <strain evidence="7 8">DSM 15930</strain>
    </source>
</reference>
<feature type="domain" description="PDZ" evidence="6">
    <location>
        <begin position="109"/>
        <end position="179"/>
    </location>
</feature>
<dbReference type="GO" id="GO:0030288">
    <property type="term" value="C:outer membrane-bounded periplasmic space"/>
    <property type="evidence" value="ECO:0007669"/>
    <property type="project" value="TreeGrafter"/>
</dbReference>
<dbReference type="SUPFAM" id="SSF52096">
    <property type="entry name" value="ClpP/crotonase"/>
    <property type="match status" value="1"/>
</dbReference>
<dbReference type="PANTHER" id="PTHR32060:SF30">
    <property type="entry name" value="CARBOXY-TERMINAL PROCESSING PROTEASE CTPA"/>
    <property type="match status" value="1"/>
</dbReference>
<dbReference type="Pfam" id="PF03572">
    <property type="entry name" value="Peptidase_S41"/>
    <property type="match status" value="1"/>
</dbReference>
<dbReference type="InterPro" id="IPR029045">
    <property type="entry name" value="ClpP/crotonase-like_dom_sf"/>
</dbReference>
<evidence type="ECO:0000256" key="4">
    <source>
        <dbReference type="ARBA" id="ARBA00022825"/>
    </source>
</evidence>
<comment type="similarity">
    <text evidence="1 5">Belongs to the peptidase S41A family.</text>
</comment>
<accession>A0A1M7HSF0</accession>
<dbReference type="SMART" id="SM00245">
    <property type="entry name" value="TSPc"/>
    <property type="match status" value="1"/>
</dbReference>
<name>A0A1M7HSF0_9FIRM</name>
<dbReference type="Gene3D" id="3.90.226.10">
    <property type="entry name" value="2-enoyl-CoA Hydratase, Chain A, domain 1"/>
    <property type="match status" value="1"/>
</dbReference>
<dbReference type="FunFam" id="2.30.42.10:FF:000063">
    <property type="entry name" value="Peptidase, S41 family"/>
    <property type="match status" value="1"/>
</dbReference>
<evidence type="ECO:0000256" key="2">
    <source>
        <dbReference type="ARBA" id="ARBA00022670"/>
    </source>
</evidence>
<dbReference type="SMART" id="SM00228">
    <property type="entry name" value="PDZ"/>
    <property type="match status" value="1"/>
</dbReference>
<proteinExistence type="inferred from homology"/>
<dbReference type="RefSeq" id="WP_073285862.1">
    <property type="nucleotide sequence ID" value="NZ_FRCP01000008.1"/>
</dbReference>
<dbReference type="AlphaFoldDB" id="A0A1M7HSF0"/>
<dbReference type="InterPro" id="IPR004447">
    <property type="entry name" value="Peptidase_S41A"/>
</dbReference>
<dbReference type="GO" id="GO:0006508">
    <property type="term" value="P:proteolysis"/>
    <property type="evidence" value="ECO:0007669"/>
    <property type="project" value="UniProtKB-KW"/>
</dbReference>
<dbReference type="GO" id="GO:0008236">
    <property type="term" value="F:serine-type peptidase activity"/>
    <property type="evidence" value="ECO:0007669"/>
    <property type="project" value="UniProtKB-KW"/>
</dbReference>
<dbReference type="InterPro" id="IPR005151">
    <property type="entry name" value="Tail-specific_protease"/>
</dbReference>
<evidence type="ECO:0000256" key="1">
    <source>
        <dbReference type="ARBA" id="ARBA00009179"/>
    </source>
</evidence>
<dbReference type="CDD" id="cd07560">
    <property type="entry name" value="Peptidase_S41_CPP"/>
    <property type="match status" value="1"/>
</dbReference>
<dbReference type="InterPro" id="IPR001478">
    <property type="entry name" value="PDZ"/>
</dbReference>
<dbReference type="Pfam" id="PF17820">
    <property type="entry name" value="PDZ_6"/>
    <property type="match status" value="1"/>
</dbReference>
<dbReference type="PROSITE" id="PS50106">
    <property type="entry name" value="PDZ"/>
    <property type="match status" value="1"/>
</dbReference>